<evidence type="ECO:0000256" key="1">
    <source>
        <dbReference type="SAM" id="Phobius"/>
    </source>
</evidence>
<feature type="transmembrane region" description="Helical" evidence="1">
    <location>
        <begin position="76"/>
        <end position="95"/>
    </location>
</feature>
<keyword evidence="1" id="KW-0472">Membrane</keyword>
<sequence length="115" mass="13215">MMFNLSILQLLFLPSLLMIVSGLALYNFQIVFRFLTLNLKSYMTIPAMQMLRPYADKLCDALENVLGKASSFKFNVSHVLMMAVVIMLLAVFEAIQKNNQLQEQQLKLRQKAKRA</sequence>
<protein>
    <recommendedName>
        <fullName evidence="4">Endoplasmic reticulum transmembrane protein</fullName>
    </recommendedName>
</protein>
<dbReference type="EMBL" id="CANTFM010001078">
    <property type="protein sequence ID" value="CAI5734887.1"/>
    <property type="molecule type" value="Genomic_DNA"/>
</dbReference>
<dbReference type="Proteomes" id="UP001162029">
    <property type="component" value="Unassembled WGS sequence"/>
</dbReference>
<evidence type="ECO:0000313" key="3">
    <source>
        <dbReference type="Proteomes" id="UP001162029"/>
    </source>
</evidence>
<dbReference type="AlphaFoldDB" id="A0AAV0UDJ5"/>
<name>A0AAV0UDJ5_9STRA</name>
<keyword evidence="1" id="KW-1133">Transmembrane helix</keyword>
<proteinExistence type="predicted"/>
<keyword evidence="3" id="KW-1185">Reference proteome</keyword>
<keyword evidence="1" id="KW-0812">Transmembrane</keyword>
<comment type="caution">
    <text evidence="2">The sequence shown here is derived from an EMBL/GenBank/DDBJ whole genome shotgun (WGS) entry which is preliminary data.</text>
</comment>
<evidence type="ECO:0000313" key="2">
    <source>
        <dbReference type="EMBL" id="CAI5734887.1"/>
    </source>
</evidence>
<reference evidence="2" key="1">
    <citation type="submission" date="2022-12" db="EMBL/GenBank/DDBJ databases">
        <authorList>
            <person name="Webb A."/>
        </authorList>
    </citation>
    <scope>NUCLEOTIDE SEQUENCE</scope>
    <source>
        <strain evidence="2">Pd1</strain>
    </source>
</reference>
<gene>
    <name evidence="2" type="ORF">PDE001_LOCUS5848</name>
</gene>
<accession>A0AAV0UDJ5</accession>
<organism evidence="2 3">
    <name type="scientific">Peronospora destructor</name>
    <dbReference type="NCBI Taxonomy" id="86335"/>
    <lineage>
        <taxon>Eukaryota</taxon>
        <taxon>Sar</taxon>
        <taxon>Stramenopiles</taxon>
        <taxon>Oomycota</taxon>
        <taxon>Peronosporomycetes</taxon>
        <taxon>Peronosporales</taxon>
        <taxon>Peronosporaceae</taxon>
        <taxon>Peronospora</taxon>
    </lineage>
</organism>
<evidence type="ECO:0008006" key="4">
    <source>
        <dbReference type="Google" id="ProtNLM"/>
    </source>
</evidence>